<accession>A0A0C1UTT1</accession>
<organism evidence="3 5">
    <name type="scientific">Methylacidiphilum kamchatkense Kam1</name>
    <dbReference type="NCBI Taxonomy" id="1202785"/>
    <lineage>
        <taxon>Bacteria</taxon>
        <taxon>Pseudomonadati</taxon>
        <taxon>Verrucomicrobiota</taxon>
        <taxon>Methylacidiphilae</taxon>
        <taxon>Methylacidiphilales</taxon>
        <taxon>Methylacidiphilaceae</taxon>
        <taxon>Methylacidiphilum (ex Ratnadevi et al. 2023)</taxon>
    </lineage>
</organism>
<dbReference type="EMBL" id="CP037899">
    <property type="protein sequence ID" value="QDQ42873.1"/>
    <property type="molecule type" value="Genomic_DNA"/>
</dbReference>
<reference evidence="3" key="2">
    <citation type="journal article" date="2019" name="BMC Genomics">
        <title>Complete genome sequence analysis of the thermoacidophilic verrucomicrobial methanotroph 'Candidatus Methylacidiphilum kamchatkense' strain Kam1 and comparison with its closest relatives.</title>
        <authorList>
            <person name="Kruse T."/>
            <person name="Ratnadevi C.M."/>
            <person name="Erikstad H.A."/>
            <person name="Birkeland N.K."/>
        </authorList>
    </citation>
    <scope>NUCLEOTIDE SEQUENCE</scope>
    <source>
        <strain evidence="3">Kam1</strain>
    </source>
</reference>
<dbReference type="KEGG" id="mkc:kam1_1658"/>
<dbReference type="GO" id="GO:0032259">
    <property type="term" value="P:methylation"/>
    <property type="evidence" value="ECO:0007669"/>
    <property type="project" value="UniProtKB-KW"/>
</dbReference>
<dbReference type="GO" id="GO:0008757">
    <property type="term" value="F:S-adenosylmethionine-dependent methyltransferase activity"/>
    <property type="evidence" value="ECO:0007669"/>
    <property type="project" value="InterPro"/>
</dbReference>
<dbReference type="OrthoDB" id="8210690at2"/>
<dbReference type="Proteomes" id="UP000031594">
    <property type="component" value="Unassembled WGS sequence"/>
</dbReference>
<protein>
    <submittedName>
        <fullName evidence="2 3">Methyltransferase</fullName>
    </submittedName>
</protein>
<evidence type="ECO:0000313" key="4">
    <source>
        <dbReference type="Proteomes" id="UP000031594"/>
    </source>
</evidence>
<feature type="domain" description="Methyltransferase type 11" evidence="1">
    <location>
        <begin position="118"/>
        <end position="201"/>
    </location>
</feature>
<dbReference type="Gene3D" id="3.40.50.150">
    <property type="entry name" value="Vaccinia Virus protein VP39"/>
    <property type="match status" value="1"/>
</dbReference>
<dbReference type="InterPro" id="IPR029063">
    <property type="entry name" value="SAM-dependent_MTases_sf"/>
</dbReference>
<reference evidence="2 4" key="1">
    <citation type="submission" date="2014-08" db="EMBL/GenBank/DDBJ databases">
        <title>Methylacidiphilum kamchatkense strain Kam1 draft genome sequence.</title>
        <authorList>
            <person name="Birkeland N.-K."/>
            <person name="Erikstad H.A."/>
        </authorList>
    </citation>
    <scope>NUCLEOTIDE SEQUENCE [LARGE SCALE GENOMIC DNA]</scope>
    <source>
        <strain evidence="2 4">Kam1</strain>
    </source>
</reference>
<keyword evidence="3" id="KW-0489">Methyltransferase</keyword>
<dbReference type="AlphaFoldDB" id="A0A0C1UTT1"/>
<name>A0A0C1UTT1_9BACT</name>
<dbReference type="InterPro" id="IPR013216">
    <property type="entry name" value="Methyltransf_11"/>
</dbReference>
<dbReference type="STRING" id="1202785.A946_00080"/>
<keyword evidence="4" id="KW-1185">Reference proteome</keyword>
<dbReference type="Proteomes" id="UP000315925">
    <property type="component" value="Chromosome"/>
</dbReference>
<sequence length="310" mass="36436">MPSNSTAPISIKEKIRELFNILCMRLHEPKGIDSMQRLFDDLDEYNELLFKFTGKTIENSRVFEIGFGARPLRMALLQSYGAHVKGVDLDIPFLHGKFSEIIRIWKQNGSERAIKSFIRYYLFDLSERNTLAKAIELHGKKMNFSFSNENLFFCDASELEFQPNSFDLIISEDVFEHITMPSLLKLIPKIAHWLDSNGLALIRPNIYTGISGGHLTEWFPSTVNCEIKRKSEPWEHLRKNRFRPNTFLNKLSRKDYRALFSQRFCILEERVKYPYLGKKWLTPEIQHELREYSEDELFSNTVLFVLKPIK</sequence>
<evidence type="ECO:0000259" key="1">
    <source>
        <dbReference type="Pfam" id="PF08241"/>
    </source>
</evidence>
<evidence type="ECO:0000313" key="5">
    <source>
        <dbReference type="Proteomes" id="UP000315925"/>
    </source>
</evidence>
<evidence type="ECO:0000313" key="3">
    <source>
        <dbReference type="EMBL" id="QDQ42873.1"/>
    </source>
</evidence>
<keyword evidence="3" id="KW-0808">Transferase</keyword>
<gene>
    <name evidence="2" type="ORF">A946_00080</name>
    <name evidence="3" type="ORF">kam1_1658</name>
</gene>
<dbReference type="Pfam" id="PF08241">
    <property type="entry name" value="Methyltransf_11"/>
    <property type="match status" value="1"/>
</dbReference>
<evidence type="ECO:0000313" key="2">
    <source>
        <dbReference type="EMBL" id="KIE59178.1"/>
    </source>
</evidence>
<proteinExistence type="predicted"/>
<dbReference type="EMBL" id="JQNX01000001">
    <property type="protein sequence ID" value="KIE59178.1"/>
    <property type="molecule type" value="Genomic_DNA"/>
</dbReference>
<dbReference type="CDD" id="cd02440">
    <property type="entry name" value="AdoMet_MTases"/>
    <property type="match status" value="1"/>
</dbReference>
<reference evidence="5" key="3">
    <citation type="submission" date="2019-03" db="EMBL/GenBank/DDBJ databases">
        <title>Complete genome of Methylacidiphilum kamchatkense Kam1.</title>
        <authorList>
            <person name="Kruse T."/>
            <person name="Murarilal Ratnadevi C."/>
            <person name="Erikstad H.-A."/>
            <person name="Birkeland N.-K."/>
        </authorList>
    </citation>
    <scope>NUCLEOTIDE SEQUENCE [LARGE SCALE GENOMIC DNA]</scope>
    <source>
        <strain evidence="5">kam1</strain>
    </source>
</reference>
<dbReference type="SUPFAM" id="SSF53335">
    <property type="entry name" value="S-adenosyl-L-methionine-dependent methyltransferases"/>
    <property type="match status" value="1"/>
</dbReference>